<protein>
    <recommendedName>
        <fullName evidence="9">Methyltransferase</fullName>
    </recommendedName>
</protein>
<dbReference type="SUPFAM" id="SSF46785">
    <property type="entry name" value="Winged helix' DNA-binding domain"/>
    <property type="match status" value="1"/>
</dbReference>
<evidence type="ECO:0008006" key="9">
    <source>
        <dbReference type="Google" id="ProtNLM"/>
    </source>
</evidence>
<dbReference type="CDD" id="cd02440">
    <property type="entry name" value="AdoMet_MTases"/>
    <property type="match status" value="1"/>
</dbReference>
<feature type="domain" description="O-methyltransferase dimerisation" evidence="6">
    <location>
        <begin position="60"/>
        <end position="127"/>
    </location>
</feature>
<feature type="active site" description="Proton acceptor" evidence="4">
    <location>
        <position position="291"/>
    </location>
</feature>
<dbReference type="Gene3D" id="3.40.50.150">
    <property type="entry name" value="Vaccinia Virus protein VP39"/>
    <property type="match status" value="1"/>
</dbReference>
<dbReference type="PANTHER" id="PTHR43712">
    <property type="entry name" value="PUTATIVE (AFU_ORTHOLOGUE AFUA_4G14580)-RELATED"/>
    <property type="match status" value="1"/>
</dbReference>
<dbReference type="AlphaFoldDB" id="A0A0P6VS30"/>
<evidence type="ECO:0000256" key="3">
    <source>
        <dbReference type="ARBA" id="ARBA00022691"/>
    </source>
</evidence>
<dbReference type="Gene3D" id="1.10.10.10">
    <property type="entry name" value="Winged helix-like DNA-binding domain superfamily/Winged helix DNA-binding domain"/>
    <property type="match status" value="1"/>
</dbReference>
<dbReference type="STRING" id="665126.ABB55_15445"/>
<comment type="caution">
    <text evidence="7">The sequence shown here is derived from an EMBL/GenBank/DDBJ whole genome shotgun (WGS) entry which is preliminary data.</text>
</comment>
<evidence type="ECO:0000259" key="5">
    <source>
        <dbReference type="Pfam" id="PF00891"/>
    </source>
</evidence>
<dbReference type="InterPro" id="IPR036390">
    <property type="entry name" value="WH_DNA-bd_sf"/>
</dbReference>
<reference evidence="7 8" key="1">
    <citation type="submission" date="2015-09" db="EMBL/GenBank/DDBJ databases">
        <authorList>
            <person name="Jackson K.R."/>
            <person name="Lunt B.L."/>
            <person name="Fisher J.N.B."/>
            <person name="Gardner A.V."/>
            <person name="Bailey M.E."/>
            <person name="Deus L.M."/>
            <person name="Earl A.S."/>
            <person name="Gibby P.D."/>
            <person name="Hartmann K.A."/>
            <person name="Liu J.E."/>
            <person name="Manci A.M."/>
            <person name="Nielsen D.A."/>
            <person name="Solomon M.B."/>
            <person name="Breakwell D.P."/>
            <person name="Burnett S.H."/>
            <person name="Grose J.H."/>
        </authorList>
    </citation>
    <scope>NUCLEOTIDE SEQUENCE [LARGE SCALE GENOMIC DNA]</scope>
    <source>
        <strain evidence="7 8">16</strain>
    </source>
</reference>
<keyword evidence="2" id="KW-0808">Transferase</keyword>
<dbReference type="InterPro" id="IPR012967">
    <property type="entry name" value="COMT_dimerisation"/>
</dbReference>
<dbReference type="RefSeq" id="WP_054359604.1">
    <property type="nucleotide sequence ID" value="NZ_LJYW01000001.1"/>
</dbReference>
<dbReference type="InterPro" id="IPR001077">
    <property type="entry name" value="COMT_C"/>
</dbReference>
<dbReference type="Proteomes" id="UP000048984">
    <property type="component" value="Unassembled WGS sequence"/>
</dbReference>
<dbReference type="PROSITE" id="PS51683">
    <property type="entry name" value="SAM_OMT_II"/>
    <property type="match status" value="1"/>
</dbReference>
<evidence type="ECO:0000256" key="1">
    <source>
        <dbReference type="ARBA" id="ARBA00022603"/>
    </source>
</evidence>
<dbReference type="EMBL" id="LJYW01000001">
    <property type="protein sequence ID" value="KPL53439.1"/>
    <property type="molecule type" value="Genomic_DNA"/>
</dbReference>
<evidence type="ECO:0000256" key="4">
    <source>
        <dbReference type="PIRSR" id="PIRSR005739-1"/>
    </source>
</evidence>
<sequence length="392" mass="42088">MAAQTDGWAGRVRDGPFARLRDRLAGWRNRLVESQRFQRFAADLPVVRRVAGRHASDLFDLCAGFVYSQILLAGVRLRLFDAVAGEPLALDALASRLGLEPEPTARLADASVALGLLERRPDGRYGLGLLGAALRGNPGLQRMIEHHALFYRDLADPVALLRAPPGGTELARFWPYADGPGTETHPAAAYSELMASTVGFVDGDALDAYDFGRHRRVLDVGGGTGGFLAALAARHPTLDLVLFDLPPVARLAAARFAELGLGHRARVAAGDFRSDPLPAGADLITLVRILHDHPDAIVLTLLRAARAALEPGGRLLVAEPLARTPGAERMGDAYFGFYLMAMGRGRPRSADAVGRLMVAAGFTDIRRHPTRRPMLVSLLSAAADTKAATERK</sequence>
<dbReference type="InterPro" id="IPR016461">
    <property type="entry name" value="COMT-like"/>
</dbReference>
<accession>A0A0P6VS30</accession>
<reference evidence="7 8" key="2">
    <citation type="submission" date="2015-10" db="EMBL/GenBank/DDBJ databases">
        <title>Draft Genome Sequence of Prosthecomicrobium hirschii ATCC 27832.</title>
        <authorList>
            <person name="Daniel J."/>
            <person name="Givan S.A."/>
            <person name="Brun Y.V."/>
            <person name="Brown P.J."/>
        </authorList>
    </citation>
    <scope>NUCLEOTIDE SEQUENCE [LARGE SCALE GENOMIC DNA]</scope>
    <source>
        <strain evidence="7 8">16</strain>
    </source>
</reference>
<proteinExistence type="predicted"/>
<gene>
    <name evidence="7" type="ORF">ABB55_15445</name>
</gene>
<dbReference type="InterPro" id="IPR036388">
    <property type="entry name" value="WH-like_DNA-bd_sf"/>
</dbReference>
<feature type="domain" description="O-methyltransferase C-terminal" evidence="5">
    <location>
        <begin position="172"/>
        <end position="362"/>
    </location>
</feature>
<evidence type="ECO:0000256" key="2">
    <source>
        <dbReference type="ARBA" id="ARBA00022679"/>
    </source>
</evidence>
<dbReference type="PANTHER" id="PTHR43712:SF2">
    <property type="entry name" value="O-METHYLTRANSFERASE CICE"/>
    <property type="match status" value="1"/>
</dbReference>
<dbReference type="InterPro" id="IPR029063">
    <property type="entry name" value="SAM-dependent_MTases_sf"/>
</dbReference>
<evidence type="ECO:0000313" key="8">
    <source>
        <dbReference type="Proteomes" id="UP000048984"/>
    </source>
</evidence>
<dbReference type="GO" id="GO:0032259">
    <property type="term" value="P:methylation"/>
    <property type="evidence" value="ECO:0007669"/>
    <property type="project" value="UniProtKB-KW"/>
</dbReference>
<dbReference type="PIRSF" id="PIRSF005739">
    <property type="entry name" value="O-mtase"/>
    <property type="match status" value="1"/>
</dbReference>
<keyword evidence="1" id="KW-0489">Methyltransferase</keyword>
<name>A0A0P6VS30_9HYPH</name>
<organism evidence="7 8">
    <name type="scientific">Prosthecodimorpha hirschii</name>
    <dbReference type="NCBI Taxonomy" id="665126"/>
    <lineage>
        <taxon>Bacteria</taxon>
        <taxon>Pseudomonadati</taxon>
        <taxon>Pseudomonadota</taxon>
        <taxon>Alphaproteobacteria</taxon>
        <taxon>Hyphomicrobiales</taxon>
        <taxon>Ancalomicrobiaceae</taxon>
        <taxon>Prosthecodimorpha</taxon>
    </lineage>
</organism>
<dbReference type="GO" id="GO:0046983">
    <property type="term" value="F:protein dimerization activity"/>
    <property type="evidence" value="ECO:0007669"/>
    <property type="project" value="InterPro"/>
</dbReference>
<keyword evidence="8" id="KW-1185">Reference proteome</keyword>
<dbReference type="GO" id="GO:0008171">
    <property type="term" value="F:O-methyltransferase activity"/>
    <property type="evidence" value="ECO:0007669"/>
    <property type="project" value="InterPro"/>
</dbReference>
<dbReference type="Pfam" id="PF08100">
    <property type="entry name" value="Dimerisation"/>
    <property type="match status" value="1"/>
</dbReference>
<evidence type="ECO:0000313" key="7">
    <source>
        <dbReference type="EMBL" id="KPL53439.1"/>
    </source>
</evidence>
<evidence type="ECO:0000259" key="6">
    <source>
        <dbReference type="Pfam" id="PF08100"/>
    </source>
</evidence>
<dbReference type="SUPFAM" id="SSF53335">
    <property type="entry name" value="S-adenosyl-L-methionine-dependent methyltransferases"/>
    <property type="match status" value="1"/>
</dbReference>
<keyword evidence="3" id="KW-0949">S-adenosyl-L-methionine</keyword>
<dbReference type="Pfam" id="PF00891">
    <property type="entry name" value="Methyltransf_2"/>
    <property type="match status" value="1"/>
</dbReference>